<dbReference type="GO" id="GO:0005525">
    <property type="term" value="F:GTP binding"/>
    <property type="evidence" value="ECO:0007669"/>
    <property type="project" value="UniProtKB-KW"/>
</dbReference>
<dbReference type="InterPro" id="IPR005225">
    <property type="entry name" value="Small_GTP-bd"/>
</dbReference>
<gene>
    <name evidence="7" type="primary">ARL14</name>
    <name evidence="7" type="ORF">TRFO_41278</name>
</gene>
<feature type="compositionally biased region" description="Basic and acidic residues" evidence="6">
    <location>
        <begin position="203"/>
        <end position="220"/>
    </location>
</feature>
<name>A0A1J4L1Z5_9EUKA</name>
<dbReference type="PRINTS" id="PR00328">
    <property type="entry name" value="SAR1GTPBP"/>
</dbReference>
<dbReference type="InterPro" id="IPR006689">
    <property type="entry name" value="Small_GTPase_ARF/SAR"/>
</dbReference>
<dbReference type="OrthoDB" id="442317at2759"/>
<proteinExistence type="inferred from homology"/>
<evidence type="ECO:0000256" key="6">
    <source>
        <dbReference type="SAM" id="MobiDB-lite"/>
    </source>
</evidence>
<evidence type="ECO:0000256" key="3">
    <source>
        <dbReference type="PIRSR" id="PIRSR606689-1"/>
    </source>
</evidence>
<dbReference type="EMBL" id="MLAK01000036">
    <property type="protein sequence ID" value="OHT17096.1"/>
    <property type="molecule type" value="Genomic_DNA"/>
</dbReference>
<dbReference type="SUPFAM" id="SSF52540">
    <property type="entry name" value="P-loop containing nucleoside triphosphate hydrolases"/>
    <property type="match status" value="1"/>
</dbReference>
<feature type="binding site" evidence="3">
    <location>
        <position position="68"/>
    </location>
    <ligand>
        <name>GTP</name>
        <dbReference type="ChEBI" id="CHEBI:37565"/>
    </ligand>
</feature>
<dbReference type="VEuPathDB" id="TrichDB:TRFO_41278"/>
<evidence type="ECO:0000313" key="7">
    <source>
        <dbReference type="EMBL" id="OHT17096.1"/>
    </source>
</evidence>
<dbReference type="InterPro" id="IPR027417">
    <property type="entry name" value="P-loop_NTPase"/>
</dbReference>
<keyword evidence="2 3" id="KW-0342">GTP-binding</keyword>
<keyword evidence="8" id="KW-1185">Reference proteome</keyword>
<evidence type="ECO:0000256" key="5">
    <source>
        <dbReference type="RuleBase" id="RU003925"/>
    </source>
</evidence>
<dbReference type="InterPro" id="IPR044612">
    <property type="entry name" value="ARL2/3"/>
</dbReference>
<dbReference type="SMART" id="SM00177">
    <property type="entry name" value="ARF"/>
    <property type="match status" value="1"/>
</dbReference>
<reference evidence="7" key="1">
    <citation type="submission" date="2016-10" db="EMBL/GenBank/DDBJ databases">
        <authorList>
            <person name="Benchimol M."/>
            <person name="Almeida L.G."/>
            <person name="Vasconcelos A.T."/>
            <person name="Perreira-Neves A."/>
            <person name="Rosa I.A."/>
            <person name="Tasca T."/>
            <person name="Bogo M.R."/>
            <person name="de Souza W."/>
        </authorList>
    </citation>
    <scope>NUCLEOTIDE SEQUENCE [LARGE SCALE GENOMIC DNA]</scope>
    <source>
        <strain evidence="7">K</strain>
    </source>
</reference>
<accession>A0A1J4L1Z5</accession>
<feature type="binding site" evidence="4">
    <location>
        <position position="27"/>
    </location>
    <ligand>
        <name>Mg(2+)</name>
        <dbReference type="ChEBI" id="CHEBI:18420"/>
    </ligand>
</feature>
<keyword evidence="4" id="KW-0460">Magnesium</keyword>
<dbReference type="SMART" id="SM00178">
    <property type="entry name" value="SAR"/>
    <property type="match status" value="1"/>
</dbReference>
<feature type="binding site" evidence="4">
    <location>
        <position position="46"/>
    </location>
    <ligand>
        <name>Mg(2+)</name>
        <dbReference type="ChEBI" id="CHEBI:18420"/>
    </ligand>
</feature>
<dbReference type="GeneID" id="94848382"/>
<dbReference type="Pfam" id="PF00025">
    <property type="entry name" value="Arf"/>
    <property type="match status" value="1"/>
</dbReference>
<evidence type="ECO:0000313" key="8">
    <source>
        <dbReference type="Proteomes" id="UP000179807"/>
    </source>
</evidence>
<protein>
    <submittedName>
        <fullName evidence="7">ADP-ribosylation factor-like protein 14</fullName>
    </submittedName>
</protein>
<sequence>MGCNASYNNNSHVRTITIVGLESSGKSNITFHLVATNATNYVALPTAGVDFHELQLSSSTFHIYDCGGISRYRTQWPYYIQKSDGVVFVIDRTDKERMGRVQEEIADVLIMCEKLNLPILIFINKSDINTTLTTEDFIKITKADNYDVEYTIQDCSAKTGDGINSGRDWLLQHIHPRNAGAKRSKSASKEVSESKKSQSRITKSQERSENDSDKRKRNNESYEEDELESEISN</sequence>
<dbReference type="GO" id="GO:0046872">
    <property type="term" value="F:metal ion binding"/>
    <property type="evidence" value="ECO:0007669"/>
    <property type="project" value="UniProtKB-KW"/>
</dbReference>
<feature type="compositionally biased region" description="Basic and acidic residues" evidence="6">
    <location>
        <begin position="187"/>
        <end position="196"/>
    </location>
</feature>
<dbReference type="RefSeq" id="XP_068370232.1">
    <property type="nucleotide sequence ID" value="XM_068513678.1"/>
</dbReference>
<evidence type="ECO:0000256" key="4">
    <source>
        <dbReference type="PIRSR" id="PIRSR606689-2"/>
    </source>
</evidence>
<keyword evidence="4" id="KW-0479">Metal-binding</keyword>
<dbReference type="GO" id="GO:0003924">
    <property type="term" value="F:GTPase activity"/>
    <property type="evidence" value="ECO:0007669"/>
    <property type="project" value="InterPro"/>
</dbReference>
<keyword evidence="1 3" id="KW-0547">Nucleotide-binding</keyword>
<comment type="caution">
    <text evidence="7">The sequence shown here is derived from an EMBL/GenBank/DDBJ whole genome shotgun (WGS) entry which is preliminary data.</text>
</comment>
<dbReference type="PROSITE" id="PS51417">
    <property type="entry name" value="ARF"/>
    <property type="match status" value="1"/>
</dbReference>
<evidence type="ECO:0000256" key="2">
    <source>
        <dbReference type="ARBA" id="ARBA00023134"/>
    </source>
</evidence>
<feature type="region of interest" description="Disordered" evidence="6">
    <location>
        <begin position="178"/>
        <end position="233"/>
    </location>
</feature>
<dbReference type="Proteomes" id="UP000179807">
    <property type="component" value="Unassembled WGS sequence"/>
</dbReference>
<feature type="binding site" evidence="3">
    <location>
        <begin position="20"/>
        <end position="27"/>
    </location>
    <ligand>
        <name>GTP</name>
        <dbReference type="ChEBI" id="CHEBI:37565"/>
    </ligand>
</feature>
<comment type="similarity">
    <text evidence="5">Belongs to the small GTPase superfamily. Arf family.</text>
</comment>
<dbReference type="PANTHER" id="PTHR45697">
    <property type="entry name" value="ADP-RIBOSYLATION FACTOR-LIKE PROTEIN 2-RELATED"/>
    <property type="match status" value="1"/>
</dbReference>
<feature type="binding site" evidence="3">
    <location>
        <begin position="124"/>
        <end position="127"/>
    </location>
    <ligand>
        <name>GTP</name>
        <dbReference type="ChEBI" id="CHEBI:37565"/>
    </ligand>
</feature>
<dbReference type="NCBIfam" id="TIGR00231">
    <property type="entry name" value="small_GTP"/>
    <property type="match status" value="1"/>
</dbReference>
<evidence type="ECO:0000256" key="1">
    <source>
        <dbReference type="ARBA" id="ARBA00022741"/>
    </source>
</evidence>
<feature type="compositionally biased region" description="Acidic residues" evidence="6">
    <location>
        <begin position="221"/>
        <end position="233"/>
    </location>
</feature>
<dbReference type="Gene3D" id="3.40.50.300">
    <property type="entry name" value="P-loop containing nucleotide triphosphate hydrolases"/>
    <property type="match status" value="1"/>
</dbReference>
<dbReference type="SMART" id="SM00175">
    <property type="entry name" value="RAB"/>
    <property type="match status" value="1"/>
</dbReference>
<organism evidence="7 8">
    <name type="scientific">Tritrichomonas foetus</name>
    <dbReference type="NCBI Taxonomy" id="1144522"/>
    <lineage>
        <taxon>Eukaryota</taxon>
        <taxon>Metamonada</taxon>
        <taxon>Parabasalia</taxon>
        <taxon>Tritrichomonadida</taxon>
        <taxon>Tritrichomonadidae</taxon>
        <taxon>Tritrichomonas</taxon>
    </lineage>
</organism>
<dbReference type="AlphaFoldDB" id="A0A1J4L1Z5"/>